<evidence type="ECO:0000313" key="2">
    <source>
        <dbReference type="EMBL" id="JAS49304.1"/>
    </source>
</evidence>
<accession>A0A1B6FGN8</accession>
<dbReference type="PANTHER" id="PTHR37984">
    <property type="entry name" value="PROTEIN CBG26694"/>
    <property type="match status" value="1"/>
</dbReference>
<dbReference type="Pfam" id="PF00078">
    <property type="entry name" value="RVT_1"/>
    <property type="match status" value="1"/>
</dbReference>
<dbReference type="Gene3D" id="3.30.70.270">
    <property type="match status" value="2"/>
</dbReference>
<dbReference type="PROSITE" id="PS50878">
    <property type="entry name" value="RT_POL"/>
    <property type="match status" value="1"/>
</dbReference>
<protein>
    <recommendedName>
        <fullName evidence="1">Reverse transcriptase domain-containing protein</fullName>
    </recommendedName>
</protein>
<dbReference type="PANTHER" id="PTHR37984:SF5">
    <property type="entry name" value="PROTEIN NYNRIN-LIKE"/>
    <property type="match status" value="1"/>
</dbReference>
<sequence>LLGLEGITGYFDDLAVHGKTLDECYYRLKQVLHRLRKFNIHLNRNKCSFFKKEISYLGYTIKKNCITKCPKKVEAILNLDQPKNQQELRRFLGMVTYYSKFIPGISSITFPLRKLL</sequence>
<dbReference type="InterPro" id="IPR043502">
    <property type="entry name" value="DNA/RNA_pol_sf"/>
</dbReference>
<dbReference type="SUPFAM" id="SSF56672">
    <property type="entry name" value="DNA/RNA polymerases"/>
    <property type="match status" value="1"/>
</dbReference>
<dbReference type="InterPro" id="IPR043128">
    <property type="entry name" value="Rev_trsase/Diguanyl_cyclase"/>
</dbReference>
<evidence type="ECO:0000259" key="1">
    <source>
        <dbReference type="PROSITE" id="PS50878"/>
    </source>
</evidence>
<feature type="non-terminal residue" evidence="2">
    <location>
        <position position="1"/>
    </location>
</feature>
<dbReference type="InterPro" id="IPR000477">
    <property type="entry name" value="RT_dom"/>
</dbReference>
<name>A0A1B6FGN8_9HEMI</name>
<dbReference type="EMBL" id="GECZ01020465">
    <property type="protein sequence ID" value="JAS49304.1"/>
    <property type="molecule type" value="Transcribed_RNA"/>
</dbReference>
<dbReference type="AlphaFoldDB" id="A0A1B6FGN8"/>
<feature type="domain" description="Reverse transcriptase" evidence="1">
    <location>
        <begin position="1"/>
        <end position="61"/>
    </location>
</feature>
<dbReference type="GO" id="GO:0071897">
    <property type="term" value="P:DNA biosynthetic process"/>
    <property type="evidence" value="ECO:0007669"/>
    <property type="project" value="UniProtKB-ARBA"/>
</dbReference>
<gene>
    <name evidence="2" type="ORF">g.3688</name>
</gene>
<proteinExistence type="predicted"/>
<reference evidence="2" key="1">
    <citation type="submission" date="2015-11" db="EMBL/GenBank/DDBJ databases">
        <title>De novo transcriptome assembly of four potential Pierce s Disease insect vectors from Arizona vineyards.</title>
        <authorList>
            <person name="Tassone E.E."/>
        </authorList>
    </citation>
    <scope>NUCLEOTIDE SEQUENCE</scope>
</reference>
<dbReference type="InterPro" id="IPR050951">
    <property type="entry name" value="Retrovirus_Pol_polyprotein"/>
</dbReference>
<feature type="non-terminal residue" evidence="2">
    <location>
        <position position="116"/>
    </location>
</feature>
<organism evidence="2">
    <name type="scientific">Cuerna arida</name>
    <dbReference type="NCBI Taxonomy" id="1464854"/>
    <lineage>
        <taxon>Eukaryota</taxon>
        <taxon>Metazoa</taxon>
        <taxon>Ecdysozoa</taxon>
        <taxon>Arthropoda</taxon>
        <taxon>Hexapoda</taxon>
        <taxon>Insecta</taxon>
        <taxon>Pterygota</taxon>
        <taxon>Neoptera</taxon>
        <taxon>Paraneoptera</taxon>
        <taxon>Hemiptera</taxon>
        <taxon>Auchenorrhyncha</taxon>
        <taxon>Membracoidea</taxon>
        <taxon>Cicadellidae</taxon>
        <taxon>Cicadellinae</taxon>
        <taxon>Proconiini</taxon>
        <taxon>Cuerna</taxon>
    </lineage>
</organism>